<reference evidence="1" key="2">
    <citation type="submission" date="2022-06" db="UniProtKB">
        <authorList>
            <consortium name="EnsemblMetazoa"/>
        </authorList>
    </citation>
    <scope>IDENTIFICATION</scope>
    <source>
        <strain evidence="1">PS312</strain>
    </source>
</reference>
<sequence>MRCSLFVFALFVVITDGKGAGIFGGEKSLSAVRTELNLSQPLSRRVSSSSSRARAGGWKSRPIVTHDLILNQWNNRRHSKDVDSALMAPLLLEGSIYFFEDNVPAWNVPTDPKEAREIAMFIPPIDDRAEPANSTCIFANAGSVDGRICERDAALKCTTRMKEEFTVEVKAIYVNVHFFCGHNETCNGFDCGEYYDEVDSGVTFAIALFCFLVLLAIIFLLRECLYAYKVDKQFRANIADHQPLYLTVTKPPTKEMNTLCVGERKGKRRSLNEAIENPVELPHSLGLTMNLASIDETDYYDDDDE</sequence>
<accession>A0A8R1U712</accession>
<organism evidence="1 2">
    <name type="scientific">Pristionchus pacificus</name>
    <name type="common">Parasitic nematode worm</name>
    <dbReference type="NCBI Taxonomy" id="54126"/>
    <lineage>
        <taxon>Eukaryota</taxon>
        <taxon>Metazoa</taxon>
        <taxon>Ecdysozoa</taxon>
        <taxon>Nematoda</taxon>
        <taxon>Chromadorea</taxon>
        <taxon>Rhabditida</taxon>
        <taxon>Rhabditina</taxon>
        <taxon>Diplogasteromorpha</taxon>
        <taxon>Diplogasteroidea</taxon>
        <taxon>Neodiplogasteridae</taxon>
        <taxon>Pristionchus</taxon>
    </lineage>
</organism>
<dbReference type="Proteomes" id="UP000005239">
    <property type="component" value="Unassembled WGS sequence"/>
</dbReference>
<name>A0A2A6C1V9_PRIPA</name>
<protein>
    <submittedName>
        <fullName evidence="1">Uncharacterized protein</fullName>
    </submittedName>
</protein>
<accession>A0A2A6C1V9</accession>
<dbReference type="AlphaFoldDB" id="A0A2A6C1V9"/>
<dbReference type="EnsemblMetazoa" id="PPA05900.1">
    <property type="protein sequence ID" value="PPA05900.1"/>
    <property type="gene ID" value="WBGene00095454"/>
</dbReference>
<keyword evidence="2" id="KW-1185">Reference proteome</keyword>
<evidence type="ECO:0000313" key="1">
    <source>
        <dbReference type="EnsemblMetazoa" id="PPA05900.1"/>
    </source>
</evidence>
<reference evidence="2" key="1">
    <citation type="journal article" date="2008" name="Nat. Genet.">
        <title>The Pristionchus pacificus genome provides a unique perspective on nematode lifestyle and parasitism.</title>
        <authorList>
            <person name="Dieterich C."/>
            <person name="Clifton S.W."/>
            <person name="Schuster L.N."/>
            <person name="Chinwalla A."/>
            <person name="Delehaunty K."/>
            <person name="Dinkelacker I."/>
            <person name="Fulton L."/>
            <person name="Fulton R."/>
            <person name="Godfrey J."/>
            <person name="Minx P."/>
            <person name="Mitreva M."/>
            <person name="Roeseler W."/>
            <person name="Tian H."/>
            <person name="Witte H."/>
            <person name="Yang S.P."/>
            <person name="Wilson R.K."/>
            <person name="Sommer R.J."/>
        </authorList>
    </citation>
    <scope>NUCLEOTIDE SEQUENCE [LARGE SCALE GENOMIC DNA]</scope>
    <source>
        <strain evidence="2">PS312</strain>
    </source>
</reference>
<gene>
    <name evidence="1" type="primary">WBGene00095454</name>
</gene>
<evidence type="ECO:0000313" key="2">
    <source>
        <dbReference type="Proteomes" id="UP000005239"/>
    </source>
</evidence>
<proteinExistence type="predicted"/>